<dbReference type="Proteomes" id="UP000294850">
    <property type="component" value="Unassembled WGS sequence"/>
</dbReference>
<dbReference type="CDD" id="cd00293">
    <property type="entry name" value="USP-like"/>
    <property type="match status" value="2"/>
</dbReference>
<dbReference type="AlphaFoldDB" id="A0A4R5DRJ6"/>
<dbReference type="RefSeq" id="WP_131957851.1">
    <property type="nucleotide sequence ID" value="NZ_SMFL01000003.1"/>
</dbReference>
<dbReference type="OrthoDB" id="9788959at2"/>
<proteinExistence type="inferred from homology"/>
<organism evidence="3 4">
    <name type="scientific">Dyadobacter psychrotolerans</name>
    <dbReference type="NCBI Taxonomy" id="2541721"/>
    <lineage>
        <taxon>Bacteria</taxon>
        <taxon>Pseudomonadati</taxon>
        <taxon>Bacteroidota</taxon>
        <taxon>Cytophagia</taxon>
        <taxon>Cytophagales</taxon>
        <taxon>Spirosomataceae</taxon>
        <taxon>Dyadobacter</taxon>
    </lineage>
</organism>
<dbReference type="PANTHER" id="PTHR46268">
    <property type="entry name" value="STRESS RESPONSE PROTEIN NHAX"/>
    <property type="match status" value="1"/>
</dbReference>
<dbReference type="EMBL" id="SMFL01000003">
    <property type="protein sequence ID" value="TDE16317.1"/>
    <property type="molecule type" value="Genomic_DNA"/>
</dbReference>
<evidence type="ECO:0000313" key="4">
    <source>
        <dbReference type="Proteomes" id="UP000294850"/>
    </source>
</evidence>
<feature type="domain" description="UspA" evidence="2">
    <location>
        <begin position="2"/>
        <end position="149"/>
    </location>
</feature>
<dbReference type="Pfam" id="PF00582">
    <property type="entry name" value="Usp"/>
    <property type="match status" value="1"/>
</dbReference>
<evidence type="ECO:0000256" key="1">
    <source>
        <dbReference type="ARBA" id="ARBA00008791"/>
    </source>
</evidence>
<keyword evidence="4" id="KW-1185">Reference proteome</keyword>
<dbReference type="InterPro" id="IPR006016">
    <property type="entry name" value="UspA"/>
</dbReference>
<dbReference type="InterPro" id="IPR014729">
    <property type="entry name" value="Rossmann-like_a/b/a_fold"/>
</dbReference>
<dbReference type="SUPFAM" id="SSF52402">
    <property type="entry name" value="Adenine nucleotide alpha hydrolases-like"/>
    <property type="match status" value="2"/>
</dbReference>
<dbReference type="Gene3D" id="3.40.50.620">
    <property type="entry name" value="HUPs"/>
    <property type="match status" value="2"/>
</dbReference>
<sequence length="283" mass="31658">MNRILIPIDFSENADRALSAAKIIADKESTQLLILHAYQPYIADVNVTPGNVLPGIGSPDFLSMTTELEDEFRQRLSHYADTLSDEGYKAEAIWAVGGIQSSVEDAIKEYNPDLVVMGRTGTGGFLDKLIGSSATKIALNSPCPVMIIPPQSNPDKFKNVVYATQFEYDESDILKEVYVLMNRLGSKLKLLKVHADTQPDIQPDNQYISEIKEIFSITDQDIEIRTAKHVLDGIEAYCDEVKADLLIMSSRERSFIEEFLINPSLTKRLVIDTHVPLLVFHLK</sequence>
<dbReference type="PANTHER" id="PTHR46268:SF6">
    <property type="entry name" value="UNIVERSAL STRESS PROTEIN UP12"/>
    <property type="match status" value="1"/>
</dbReference>
<gene>
    <name evidence="3" type="ORF">E0F88_08700</name>
</gene>
<accession>A0A4R5DRJ6</accession>
<dbReference type="InterPro" id="IPR006015">
    <property type="entry name" value="Universal_stress_UspA"/>
</dbReference>
<evidence type="ECO:0000313" key="3">
    <source>
        <dbReference type="EMBL" id="TDE16317.1"/>
    </source>
</evidence>
<evidence type="ECO:0000259" key="2">
    <source>
        <dbReference type="Pfam" id="PF00582"/>
    </source>
</evidence>
<dbReference type="PRINTS" id="PR01438">
    <property type="entry name" value="UNVRSLSTRESS"/>
</dbReference>
<protein>
    <submittedName>
        <fullName evidence="3">Universal stress protein</fullName>
    </submittedName>
</protein>
<comment type="similarity">
    <text evidence="1">Belongs to the universal stress protein A family.</text>
</comment>
<reference evidence="3 4" key="1">
    <citation type="submission" date="2019-03" db="EMBL/GenBank/DDBJ databases">
        <title>Dyadobacter AR-3-6 sp. nov., isolated from arctic soil.</title>
        <authorList>
            <person name="Chaudhary D.K."/>
        </authorList>
    </citation>
    <scope>NUCLEOTIDE SEQUENCE [LARGE SCALE GENOMIC DNA]</scope>
    <source>
        <strain evidence="3 4">AR-3-6</strain>
    </source>
</reference>
<comment type="caution">
    <text evidence="3">The sequence shown here is derived from an EMBL/GenBank/DDBJ whole genome shotgun (WGS) entry which is preliminary data.</text>
</comment>
<name>A0A4R5DRJ6_9BACT</name>